<dbReference type="InterPro" id="IPR015943">
    <property type="entry name" value="WD40/YVTN_repeat-like_dom_sf"/>
</dbReference>
<evidence type="ECO:0000256" key="1">
    <source>
        <dbReference type="ARBA" id="ARBA00022517"/>
    </source>
</evidence>
<evidence type="ECO:0000256" key="4">
    <source>
        <dbReference type="PROSITE-ProRule" id="PRU00221"/>
    </source>
</evidence>
<dbReference type="SUPFAM" id="SSF50978">
    <property type="entry name" value="WD40 repeat-like"/>
    <property type="match status" value="1"/>
</dbReference>
<feature type="repeat" description="WD" evidence="4">
    <location>
        <begin position="118"/>
        <end position="159"/>
    </location>
</feature>
<evidence type="ECO:0000256" key="3">
    <source>
        <dbReference type="ARBA" id="ARBA00022737"/>
    </source>
</evidence>
<dbReference type="InterPro" id="IPR019775">
    <property type="entry name" value="WD40_repeat_CS"/>
</dbReference>
<dbReference type="InterPro" id="IPR001680">
    <property type="entry name" value="WD40_rpt"/>
</dbReference>
<dbReference type="AlphaFoldDB" id="A0A165F1U0"/>
<dbReference type="SMART" id="SM00320">
    <property type="entry name" value="WD40"/>
    <property type="match status" value="5"/>
</dbReference>
<dbReference type="InParanoid" id="A0A165F1U0"/>
<dbReference type="PROSITE" id="PS50294">
    <property type="entry name" value="WD_REPEATS_REGION"/>
    <property type="match status" value="2"/>
</dbReference>
<keyword evidence="3" id="KW-0677">Repeat</keyword>
<gene>
    <name evidence="6" type="ORF">EXIGLDRAFT_722889</name>
</gene>
<dbReference type="PRINTS" id="PR00320">
    <property type="entry name" value="GPROTEINBRPT"/>
</dbReference>
<proteinExistence type="predicted"/>
<evidence type="ECO:0000313" key="6">
    <source>
        <dbReference type="EMBL" id="KZV88192.1"/>
    </source>
</evidence>
<dbReference type="Gene3D" id="2.130.10.10">
    <property type="entry name" value="YVTN repeat-like/Quinoprotein amine dehydrogenase"/>
    <property type="match status" value="2"/>
</dbReference>
<dbReference type="InterPro" id="IPR036322">
    <property type="entry name" value="WD40_repeat_dom_sf"/>
</dbReference>
<dbReference type="PANTHER" id="PTHR44675:SF1">
    <property type="entry name" value="P21-ACTIVATED PROTEIN KINASE-INTERACTING PROTEIN 1"/>
    <property type="match status" value="1"/>
</dbReference>
<evidence type="ECO:0000256" key="5">
    <source>
        <dbReference type="SAM" id="MobiDB-lite"/>
    </source>
</evidence>
<feature type="compositionally biased region" description="Acidic residues" evidence="5">
    <location>
        <begin position="347"/>
        <end position="374"/>
    </location>
</feature>
<dbReference type="InterPro" id="IPR051959">
    <property type="entry name" value="PAK1-Kinase_Regulator"/>
</dbReference>
<dbReference type="InterPro" id="IPR020472">
    <property type="entry name" value="WD40_PAC1"/>
</dbReference>
<dbReference type="Proteomes" id="UP000077266">
    <property type="component" value="Unassembled WGS sequence"/>
</dbReference>
<accession>A0A165F1U0</accession>
<dbReference type="FunCoup" id="A0A165F1U0">
    <property type="interactions" value="465"/>
</dbReference>
<dbReference type="EMBL" id="KV426105">
    <property type="protein sequence ID" value="KZV88192.1"/>
    <property type="molecule type" value="Genomic_DNA"/>
</dbReference>
<sequence length="374" mass="40557">MFSIVAGSYEKILYGLRPDFTGDPHQPKLKPFFIFPAHTSCIKALAGSPGGKWLASGSADEIIKIWDLRRRKEVGGLVQHDGSITYLAFPTRSHLVSASEDGTICLFHARDWAVLRILKGHKGRVNCVAIHPTSKAALSVGKDRTIRMWDLMRGKGSASTKLGKEGEVIRWSRSGQLFAVTSHSTLDIFKTDMSIVSSFTHTSRLHDVRFAPRPDGAGELMLVAAEDKCVLVYALGDAESNHASSSPLLVAKLIGHANRVKSLDVHVEEASPRRVFVVTVSSDGFVRLFDLSDAPSTLAEGAEPASIECISSYDTKGTRLTCVAFADAGDSADNALGKRKRLQADTGEQDEDEESDGVEQDEPNESGEESDSSR</sequence>
<keyword evidence="2 4" id="KW-0853">WD repeat</keyword>
<dbReference type="PROSITE" id="PS50082">
    <property type="entry name" value="WD_REPEATS_2"/>
    <property type="match status" value="2"/>
</dbReference>
<dbReference type="OrthoDB" id="308449at2759"/>
<feature type="region of interest" description="Disordered" evidence="5">
    <location>
        <begin position="334"/>
        <end position="374"/>
    </location>
</feature>
<keyword evidence="1" id="KW-0690">Ribosome biogenesis</keyword>
<protein>
    <submittedName>
        <fullName evidence="6">WD40 repeat-like protein</fullName>
    </submittedName>
</protein>
<dbReference type="STRING" id="1314781.A0A165F1U0"/>
<name>A0A165F1U0_EXIGL</name>
<dbReference type="PANTHER" id="PTHR44675">
    <property type="entry name" value="PAK1 INTERACTING PROTEIN 1"/>
    <property type="match status" value="1"/>
</dbReference>
<evidence type="ECO:0000256" key="2">
    <source>
        <dbReference type="ARBA" id="ARBA00022574"/>
    </source>
</evidence>
<dbReference type="GO" id="GO:0042254">
    <property type="term" value="P:ribosome biogenesis"/>
    <property type="evidence" value="ECO:0007669"/>
    <property type="project" value="UniProtKB-KW"/>
</dbReference>
<keyword evidence="7" id="KW-1185">Reference proteome</keyword>
<evidence type="ECO:0000313" key="7">
    <source>
        <dbReference type="Proteomes" id="UP000077266"/>
    </source>
</evidence>
<dbReference type="PROSITE" id="PS00678">
    <property type="entry name" value="WD_REPEATS_1"/>
    <property type="match status" value="2"/>
</dbReference>
<dbReference type="Pfam" id="PF00400">
    <property type="entry name" value="WD40"/>
    <property type="match status" value="4"/>
</dbReference>
<reference evidence="6 7" key="1">
    <citation type="journal article" date="2016" name="Mol. Biol. Evol.">
        <title>Comparative Genomics of Early-Diverging Mushroom-Forming Fungi Provides Insights into the Origins of Lignocellulose Decay Capabilities.</title>
        <authorList>
            <person name="Nagy L.G."/>
            <person name="Riley R."/>
            <person name="Tritt A."/>
            <person name="Adam C."/>
            <person name="Daum C."/>
            <person name="Floudas D."/>
            <person name="Sun H."/>
            <person name="Yadav J.S."/>
            <person name="Pangilinan J."/>
            <person name="Larsson K.H."/>
            <person name="Matsuura K."/>
            <person name="Barry K."/>
            <person name="Labutti K."/>
            <person name="Kuo R."/>
            <person name="Ohm R.A."/>
            <person name="Bhattacharya S.S."/>
            <person name="Shirouzu T."/>
            <person name="Yoshinaga Y."/>
            <person name="Martin F.M."/>
            <person name="Grigoriev I.V."/>
            <person name="Hibbett D.S."/>
        </authorList>
    </citation>
    <scope>NUCLEOTIDE SEQUENCE [LARGE SCALE GENOMIC DNA]</scope>
    <source>
        <strain evidence="6 7">HHB12029</strain>
    </source>
</reference>
<feature type="repeat" description="WD" evidence="4">
    <location>
        <begin position="35"/>
        <end position="76"/>
    </location>
</feature>
<organism evidence="6 7">
    <name type="scientific">Exidia glandulosa HHB12029</name>
    <dbReference type="NCBI Taxonomy" id="1314781"/>
    <lineage>
        <taxon>Eukaryota</taxon>
        <taxon>Fungi</taxon>
        <taxon>Dikarya</taxon>
        <taxon>Basidiomycota</taxon>
        <taxon>Agaricomycotina</taxon>
        <taxon>Agaricomycetes</taxon>
        <taxon>Auriculariales</taxon>
        <taxon>Exidiaceae</taxon>
        <taxon>Exidia</taxon>
    </lineage>
</organism>